<protein>
    <submittedName>
        <fullName evidence="1">Uncharacterized protein</fullName>
    </submittedName>
</protein>
<sequence>MCTYIRWSAHNFKSGILMEYYIAFFNFQINSLATEEFKFGQALFFYLFKWKEKKHVVCFVRNNY</sequence>
<dbReference type="EMBL" id="GBXM01085343">
    <property type="protein sequence ID" value="JAH23234.1"/>
    <property type="molecule type" value="Transcribed_RNA"/>
</dbReference>
<name>A0A0E9R2A9_ANGAN</name>
<accession>A0A0E9R2A9</accession>
<organism evidence="1">
    <name type="scientific">Anguilla anguilla</name>
    <name type="common">European freshwater eel</name>
    <name type="synonym">Muraena anguilla</name>
    <dbReference type="NCBI Taxonomy" id="7936"/>
    <lineage>
        <taxon>Eukaryota</taxon>
        <taxon>Metazoa</taxon>
        <taxon>Chordata</taxon>
        <taxon>Craniata</taxon>
        <taxon>Vertebrata</taxon>
        <taxon>Euteleostomi</taxon>
        <taxon>Actinopterygii</taxon>
        <taxon>Neopterygii</taxon>
        <taxon>Teleostei</taxon>
        <taxon>Anguilliformes</taxon>
        <taxon>Anguillidae</taxon>
        <taxon>Anguilla</taxon>
    </lineage>
</organism>
<reference evidence="1" key="1">
    <citation type="submission" date="2014-11" db="EMBL/GenBank/DDBJ databases">
        <authorList>
            <person name="Amaro Gonzalez C."/>
        </authorList>
    </citation>
    <scope>NUCLEOTIDE SEQUENCE</scope>
</reference>
<proteinExistence type="predicted"/>
<evidence type="ECO:0000313" key="1">
    <source>
        <dbReference type="EMBL" id="JAH23234.1"/>
    </source>
</evidence>
<reference evidence="1" key="2">
    <citation type="journal article" date="2015" name="Fish Shellfish Immunol.">
        <title>Early steps in the European eel (Anguilla anguilla)-Vibrio vulnificus interaction in the gills: Role of the RtxA13 toxin.</title>
        <authorList>
            <person name="Callol A."/>
            <person name="Pajuelo D."/>
            <person name="Ebbesson L."/>
            <person name="Teles M."/>
            <person name="MacKenzie S."/>
            <person name="Amaro C."/>
        </authorList>
    </citation>
    <scope>NUCLEOTIDE SEQUENCE</scope>
</reference>
<dbReference type="AlphaFoldDB" id="A0A0E9R2A9"/>